<dbReference type="WBParaSite" id="TMUE_0000000662.1">
    <property type="protein sequence ID" value="TMUE_0000000662.1"/>
    <property type="gene ID" value="WBGene00294823"/>
</dbReference>
<dbReference type="Proteomes" id="UP000046395">
    <property type="component" value="Unassembled WGS sequence"/>
</dbReference>
<proteinExistence type="predicted"/>
<dbReference type="AlphaFoldDB" id="A0A5S6Q124"/>
<accession>A0A5S6Q124</accession>
<protein>
    <submittedName>
        <fullName evidence="3">Reverse transcriptase zinc-binding domain-containing protein</fullName>
    </submittedName>
</protein>
<evidence type="ECO:0000313" key="2">
    <source>
        <dbReference type="Proteomes" id="UP000046395"/>
    </source>
</evidence>
<keyword evidence="2" id="KW-1185">Reference proteome</keyword>
<sequence>MLRRVNEMLERVKGAAPKPQQKVQLIRTHLIPRLLCSFTNSNPTAGTAASADRMIRQAVKTLLLVPLSTISDSFFYLPMKEVGLGLQSLSEGVDFGMLNLYRRLSGRSDLAVRAAAELWFYQCRRSRLALKRDVVELTERGIAQPKAATLEHHRSLFAATYQGSGHREFAEACSNLWIDGDRMTGRSYIASIKARTSLVPTRLQTFRGRAETGDPRVLCLRCGHISGSPESLSHISQTCSFTHGLIVRRHDVVVKKLASAAEESGFAITVEPTLRHDGLTYKPDLIAVKGGKVWALDVAIPFESSDALARRHAEKCRKYQPLADLVRTITGAKEYGTGSIVIGARGAWCSRNDDTLRAMGWQISEKTKALLCVMTLERTNQLISWFMRSTDAVAFRGRMLHRGHESQVQPSTDRAQPSPRARRREISCGAAHST</sequence>
<dbReference type="STRING" id="70415.A0A5S6Q124"/>
<organism evidence="2 3">
    <name type="scientific">Trichuris muris</name>
    <name type="common">Mouse whipworm</name>
    <dbReference type="NCBI Taxonomy" id="70415"/>
    <lineage>
        <taxon>Eukaryota</taxon>
        <taxon>Metazoa</taxon>
        <taxon>Ecdysozoa</taxon>
        <taxon>Nematoda</taxon>
        <taxon>Enoplea</taxon>
        <taxon>Dorylaimia</taxon>
        <taxon>Trichinellida</taxon>
        <taxon>Trichuridae</taxon>
        <taxon>Trichuris</taxon>
    </lineage>
</organism>
<feature type="compositionally biased region" description="Polar residues" evidence="1">
    <location>
        <begin position="406"/>
        <end position="415"/>
    </location>
</feature>
<name>A0A5S6Q124_TRIMR</name>
<feature type="region of interest" description="Disordered" evidence="1">
    <location>
        <begin position="402"/>
        <end position="434"/>
    </location>
</feature>
<evidence type="ECO:0000256" key="1">
    <source>
        <dbReference type="SAM" id="MobiDB-lite"/>
    </source>
</evidence>
<evidence type="ECO:0000313" key="3">
    <source>
        <dbReference type="WBParaSite" id="TMUE_0000000662.1"/>
    </source>
</evidence>
<reference evidence="3" key="1">
    <citation type="submission" date="2019-12" db="UniProtKB">
        <authorList>
            <consortium name="WormBaseParasite"/>
        </authorList>
    </citation>
    <scope>IDENTIFICATION</scope>
</reference>